<name>A0A0F9NIQ7_9ZZZZ</name>
<sequence length="44" mass="4667">MRKVAMVLLMLVGGCLASGCVFVVEKNSAVGARFTSGLEFFQKA</sequence>
<dbReference type="EMBL" id="LAZR01006921">
    <property type="protein sequence ID" value="KKM88720.1"/>
    <property type="molecule type" value="Genomic_DNA"/>
</dbReference>
<dbReference type="AlphaFoldDB" id="A0A0F9NIQ7"/>
<dbReference type="PROSITE" id="PS51257">
    <property type="entry name" value="PROKAR_LIPOPROTEIN"/>
    <property type="match status" value="1"/>
</dbReference>
<protein>
    <submittedName>
        <fullName evidence="1">Uncharacterized protein</fullName>
    </submittedName>
</protein>
<evidence type="ECO:0000313" key="1">
    <source>
        <dbReference type="EMBL" id="KKM88720.1"/>
    </source>
</evidence>
<comment type="caution">
    <text evidence="1">The sequence shown here is derived from an EMBL/GenBank/DDBJ whole genome shotgun (WGS) entry which is preliminary data.</text>
</comment>
<feature type="non-terminal residue" evidence="1">
    <location>
        <position position="44"/>
    </location>
</feature>
<accession>A0A0F9NIQ7</accession>
<gene>
    <name evidence="1" type="ORF">LCGC14_1255760</name>
</gene>
<organism evidence="1">
    <name type="scientific">marine sediment metagenome</name>
    <dbReference type="NCBI Taxonomy" id="412755"/>
    <lineage>
        <taxon>unclassified sequences</taxon>
        <taxon>metagenomes</taxon>
        <taxon>ecological metagenomes</taxon>
    </lineage>
</organism>
<proteinExistence type="predicted"/>
<reference evidence="1" key="1">
    <citation type="journal article" date="2015" name="Nature">
        <title>Complex archaea that bridge the gap between prokaryotes and eukaryotes.</title>
        <authorList>
            <person name="Spang A."/>
            <person name="Saw J.H."/>
            <person name="Jorgensen S.L."/>
            <person name="Zaremba-Niedzwiedzka K."/>
            <person name="Martijn J."/>
            <person name="Lind A.E."/>
            <person name="van Eijk R."/>
            <person name="Schleper C."/>
            <person name="Guy L."/>
            <person name="Ettema T.J."/>
        </authorList>
    </citation>
    <scope>NUCLEOTIDE SEQUENCE</scope>
</reference>